<dbReference type="Proteomes" id="UP001060164">
    <property type="component" value="Chromosome"/>
</dbReference>
<evidence type="ECO:0000313" key="3">
    <source>
        <dbReference type="Proteomes" id="UP001060164"/>
    </source>
</evidence>
<evidence type="ECO:0000256" key="1">
    <source>
        <dbReference type="SAM" id="Phobius"/>
    </source>
</evidence>
<name>A0ABY5VHV9_9FIRM</name>
<keyword evidence="1" id="KW-0812">Transmembrane</keyword>
<reference evidence="2" key="1">
    <citation type="journal article" date="2022" name="Cell">
        <title>Design, construction, and in vivo augmentation of a complex gut microbiome.</title>
        <authorList>
            <person name="Cheng A.G."/>
            <person name="Ho P.Y."/>
            <person name="Aranda-Diaz A."/>
            <person name="Jain S."/>
            <person name="Yu F.B."/>
            <person name="Meng X."/>
            <person name="Wang M."/>
            <person name="Iakiviak M."/>
            <person name="Nagashima K."/>
            <person name="Zhao A."/>
            <person name="Murugkar P."/>
            <person name="Patil A."/>
            <person name="Atabakhsh K."/>
            <person name="Weakley A."/>
            <person name="Yan J."/>
            <person name="Brumbaugh A.R."/>
            <person name="Higginbottom S."/>
            <person name="Dimas A."/>
            <person name="Shiver A.L."/>
            <person name="Deutschbauer A."/>
            <person name="Neff N."/>
            <person name="Sonnenburg J.L."/>
            <person name="Huang K.C."/>
            <person name="Fischbach M.A."/>
        </authorList>
    </citation>
    <scope>NUCLEOTIDE SEQUENCE</scope>
    <source>
        <strain evidence="2">DSM 19829</strain>
    </source>
</reference>
<sequence length="198" mass="22097">MHRRKKILIPLLMSGGLCLAVLGIMIYKAAGQPGIARWELKRAAVYDENMSLSLTRMREEGYDVVLWKENKLETVMNPDYGRSTDVKTIGVAGDCSILFPNSNGLLAGEAGYCILGEKTAWQLFGSTKVAGRSVLINEKTYQIAGIQYQEEELCVYELTPDTGQEAAFAAMQYDKREQKDMGKRRIEMLCGLTLIPCE</sequence>
<evidence type="ECO:0000313" key="2">
    <source>
        <dbReference type="EMBL" id="UWP59907.1"/>
    </source>
</evidence>
<gene>
    <name evidence="2" type="ORF">NQ502_02265</name>
</gene>
<protein>
    <submittedName>
        <fullName evidence="2">ABC transporter permease</fullName>
    </submittedName>
</protein>
<dbReference type="EMBL" id="CP102290">
    <property type="protein sequence ID" value="UWP59907.1"/>
    <property type="molecule type" value="Genomic_DNA"/>
</dbReference>
<dbReference type="RefSeq" id="WP_028528047.1">
    <property type="nucleotide sequence ID" value="NZ_CABLBR010000007.1"/>
</dbReference>
<keyword evidence="3" id="KW-1185">Reference proteome</keyword>
<organism evidence="2 3">
    <name type="scientific">Ruminococcus gauvreauii</name>
    <dbReference type="NCBI Taxonomy" id="438033"/>
    <lineage>
        <taxon>Bacteria</taxon>
        <taxon>Bacillati</taxon>
        <taxon>Bacillota</taxon>
        <taxon>Clostridia</taxon>
        <taxon>Eubacteriales</taxon>
        <taxon>Oscillospiraceae</taxon>
        <taxon>Ruminococcus</taxon>
    </lineage>
</organism>
<proteinExistence type="predicted"/>
<keyword evidence="1" id="KW-0472">Membrane</keyword>
<accession>A0ABY5VHV9</accession>
<feature type="transmembrane region" description="Helical" evidence="1">
    <location>
        <begin position="7"/>
        <end position="27"/>
    </location>
</feature>
<keyword evidence="1" id="KW-1133">Transmembrane helix</keyword>